<organism evidence="1 2">
    <name type="scientific">Candidatus Thiodiazotropha lotti</name>
    <dbReference type="NCBI Taxonomy" id="2792787"/>
    <lineage>
        <taxon>Bacteria</taxon>
        <taxon>Pseudomonadati</taxon>
        <taxon>Pseudomonadota</taxon>
        <taxon>Gammaproteobacteria</taxon>
        <taxon>Chromatiales</taxon>
        <taxon>Sedimenticolaceae</taxon>
        <taxon>Candidatus Thiodiazotropha</taxon>
    </lineage>
</organism>
<gene>
    <name evidence="1" type="ORF">JAZ04_12305</name>
</gene>
<dbReference type="AlphaFoldDB" id="A0A9E4N0W0"/>
<dbReference type="Proteomes" id="UP000886687">
    <property type="component" value="Unassembled WGS sequence"/>
</dbReference>
<comment type="caution">
    <text evidence="1">The sequence shown here is derived from an EMBL/GenBank/DDBJ whole genome shotgun (WGS) entry which is preliminary data.</text>
</comment>
<sequence length="51" mass="5671">MLMIEERLADIAQDSKPSVTWLADEVVGTLHQWLRKHGLANLGVLSDSVII</sequence>
<evidence type="ECO:0000313" key="2">
    <source>
        <dbReference type="Proteomes" id="UP000886687"/>
    </source>
</evidence>
<reference evidence="1" key="1">
    <citation type="journal article" date="2021" name="Proc. Natl. Acad. Sci. U.S.A.">
        <title>Global biogeography of chemosynthetic symbionts reveals both localized and globally distributed symbiont groups. .</title>
        <authorList>
            <person name="Osvatic J.T."/>
            <person name="Wilkins L.G.E."/>
            <person name="Leibrecht L."/>
            <person name="Leray M."/>
            <person name="Zauner S."/>
            <person name="Polzin J."/>
            <person name="Camacho Y."/>
            <person name="Gros O."/>
            <person name="van Gils J.A."/>
            <person name="Eisen J.A."/>
            <person name="Petersen J.M."/>
            <person name="Yuen B."/>
        </authorList>
    </citation>
    <scope>NUCLEOTIDE SEQUENCE</scope>
    <source>
        <strain evidence="1">MAGL173</strain>
    </source>
</reference>
<accession>A0A9E4N0W0</accession>
<protein>
    <submittedName>
        <fullName evidence="1">Uncharacterized protein</fullName>
    </submittedName>
</protein>
<proteinExistence type="predicted"/>
<evidence type="ECO:0000313" key="1">
    <source>
        <dbReference type="EMBL" id="MCG7939618.1"/>
    </source>
</evidence>
<name>A0A9E4N0W0_9GAMM</name>
<dbReference type="EMBL" id="JAEPDI010000009">
    <property type="protein sequence ID" value="MCG7939618.1"/>
    <property type="molecule type" value="Genomic_DNA"/>
</dbReference>